<dbReference type="EMBL" id="RCHS01001413">
    <property type="protein sequence ID" value="RMX53744.1"/>
    <property type="molecule type" value="Genomic_DNA"/>
</dbReference>
<proteinExistence type="inferred from homology"/>
<evidence type="ECO:0000256" key="3">
    <source>
        <dbReference type="ARBA" id="ARBA00022525"/>
    </source>
</evidence>
<keyword evidence="4 6" id="KW-0339">Growth factor</keyword>
<dbReference type="GO" id="GO:0005615">
    <property type="term" value="C:extracellular space"/>
    <property type="evidence" value="ECO:0007669"/>
    <property type="project" value="TreeGrafter"/>
</dbReference>
<feature type="domain" description="TGF-beta family profile" evidence="8">
    <location>
        <begin position="233"/>
        <end position="348"/>
    </location>
</feature>
<dbReference type="InterPro" id="IPR017948">
    <property type="entry name" value="TGFb_CS"/>
</dbReference>
<keyword evidence="7" id="KW-0732">Signal</keyword>
<comment type="similarity">
    <text evidence="2 6">Belongs to the TGF-beta family.</text>
</comment>
<keyword evidence="10" id="KW-1185">Reference proteome</keyword>
<dbReference type="SUPFAM" id="SSF57501">
    <property type="entry name" value="Cystine-knot cytokines"/>
    <property type="match status" value="1"/>
</dbReference>
<dbReference type="InterPro" id="IPR029034">
    <property type="entry name" value="Cystine-knot_cytokine"/>
</dbReference>
<organism evidence="9 10">
    <name type="scientific">Pocillopora damicornis</name>
    <name type="common">Cauliflower coral</name>
    <name type="synonym">Millepora damicornis</name>
    <dbReference type="NCBI Taxonomy" id="46731"/>
    <lineage>
        <taxon>Eukaryota</taxon>
        <taxon>Metazoa</taxon>
        <taxon>Cnidaria</taxon>
        <taxon>Anthozoa</taxon>
        <taxon>Hexacorallia</taxon>
        <taxon>Scleractinia</taxon>
        <taxon>Astrocoeniina</taxon>
        <taxon>Pocilloporidae</taxon>
        <taxon>Pocillopora</taxon>
    </lineage>
</organism>
<dbReference type="Pfam" id="PF00019">
    <property type="entry name" value="TGF_beta"/>
    <property type="match status" value="1"/>
</dbReference>
<comment type="caution">
    <text evidence="9">The sequence shown here is derived from an EMBL/GenBank/DDBJ whole genome shotgun (WGS) entry which is preliminary data.</text>
</comment>
<accession>A0A3M6UJN7</accession>
<reference evidence="9 10" key="1">
    <citation type="journal article" date="2018" name="Sci. Rep.">
        <title>Comparative analysis of the Pocillopora damicornis genome highlights role of immune system in coral evolution.</title>
        <authorList>
            <person name="Cunning R."/>
            <person name="Bay R.A."/>
            <person name="Gillette P."/>
            <person name="Baker A.C."/>
            <person name="Traylor-Knowles N."/>
        </authorList>
    </citation>
    <scope>NUCLEOTIDE SEQUENCE [LARGE SCALE GENOMIC DNA]</scope>
    <source>
        <strain evidence="9">RSMAS</strain>
        <tissue evidence="9">Whole animal</tissue>
    </source>
</reference>
<dbReference type="Gene3D" id="2.10.90.10">
    <property type="entry name" value="Cystine-knot cytokines"/>
    <property type="match status" value="1"/>
</dbReference>
<dbReference type="OrthoDB" id="5977389at2759"/>
<evidence type="ECO:0000256" key="7">
    <source>
        <dbReference type="SAM" id="SignalP"/>
    </source>
</evidence>
<dbReference type="InterPro" id="IPR015615">
    <property type="entry name" value="TGF-beta-rel"/>
</dbReference>
<keyword evidence="5" id="KW-1015">Disulfide bond</keyword>
<dbReference type="AlphaFoldDB" id="A0A3M6UJN7"/>
<gene>
    <name evidence="9" type="ORF">pdam_00000452</name>
</gene>
<dbReference type="PROSITE" id="PS51362">
    <property type="entry name" value="TGF_BETA_2"/>
    <property type="match status" value="1"/>
</dbReference>
<dbReference type="CDD" id="cd13756">
    <property type="entry name" value="TGF_beta_BMPs_GDFs"/>
    <property type="match status" value="1"/>
</dbReference>
<protein>
    <recommendedName>
        <fullName evidence="8">TGF-beta family profile domain-containing protein</fullName>
    </recommendedName>
</protein>
<name>A0A3M6UJN7_POCDA</name>
<dbReference type="SMART" id="SM00204">
    <property type="entry name" value="TGFB"/>
    <property type="match status" value="1"/>
</dbReference>
<dbReference type="InterPro" id="IPR001839">
    <property type="entry name" value="TGF-b_C"/>
</dbReference>
<dbReference type="PANTHER" id="PTHR11848">
    <property type="entry name" value="TGF-BETA FAMILY"/>
    <property type="match status" value="1"/>
</dbReference>
<evidence type="ECO:0000256" key="4">
    <source>
        <dbReference type="ARBA" id="ARBA00023030"/>
    </source>
</evidence>
<dbReference type="Proteomes" id="UP000275408">
    <property type="component" value="Unassembled WGS sequence"/>
</dbReference>
<comment type="subcellular location">
    <subcellularLocation>
        <location evidence="1">Secreted</location>
    </subcellularLocation>
</comment>
<evidence type="ECO:0000313" key="10">
    <source>
        <dbReference type="Proteomes" id="UP000275408"/>
    </source>
</evidence>
<keyword evidence="3" id="KW-0964">Secreted</keyword>
<feature type="chain" id="PRO_5017975628" description="TGF-beta family profile domain-containing protein" evidence="7">
    <location>
        <begin position="24"/>
        <end position="348"/>
    </location>
</feature>
<evidence type="ECO:0000256" key="5">
    <source>
        <dbReference type="ARBA" id="ARBA00023157"/>
    </source>
</evidence>
<sequence length="348" mass="39599">MLPLRYVLLFVMAFGLKCTATESVKPCTVFLDGFQSPHFRGTSAFNIPASVKDLYCTFVISDAAGETQNKERSKIYLFTAQVTPIINGVVYNVNLSNIRTDDPSSSAEIRVMAKHYSFQSSSLSSENLVLYNRNSKNFVQAVKIRSKGDIPSAFPVLALVKRWIHTPLVNHGVYLRLQPFNVENLVYHKRVTESTAERRNNRPLLVVQTQAKLPEIDSMSTGNRYRTLGEVKRKTRHARETRDKGPCSKRPMRIPMGRNGLWKDVILPKFYDAYRCGGDCKFPLDIKVSPTNYAVIRSILYSSKHDQGSGEPCCVPIKLRGLSTIEYREKNFIMEFYKEMIVEECGCR</sequence>
<evidence type="ECO:0000256" key="1">
    <source>
        <dbReference type="ARBA" id="ARBA00004613"/>
    </source>
</evidence>
<evidence type="ECO:0000256" key="2">
    <source>
        <dbReference type="ARBA" id="ARBA00006656"/>
    </source>
</evidence>
<dbReference type="GO" id="GO:0008083">
    <property type="term" value="F:growth factor activity"/>
    <property type="evidence" value="ECO:0007669"/>
    <property type="project" value="UniProtKB-KW"/>
</dbReference>
<dbReference type="STRING" id="46731.A0A3M6UJN7"/>
<dbReference type="PROSITE" id="PS00250">
    <property type="entry name" value="TGF_BETA_1"/>
    <property type="match status" value="1"/>
</dbReference>
<evidence type="ECO:0000256" key="6">
    <source>
        <dbReference type="RuleBase" id="RU000354"/>
    </source>
</evidence>
<evidence type="ECO:0000313" key="9">
    <source>
        <dbReference type="EMBL" id="RMX53744.1"/>
    </source>
</evidence>
<evidence type="ECO:0000259" key="8">
    <source>
        <dbReference type="PROSITE" id="PS51362"/>
    </source>
</evidence>
<feature type="signal peptide" evidence="7">
    <location>
        <begin position="1"/>
        <end position="23"/>
    </location>
</feature>
<dbReference type="GO" id="GO:0005125">
    <property type="term" value="F:cytokine activity"/>
    <property type="evidence" value="ECO:0007669"/>
    <property type="project" value="TreeGrafter"/>
</dbReference>